<accession>A0ABD0LTK7</accession>
<dbReference type="Proteomes" id="UP001519460">
    <property type="component" value="Unassembled WGS sequence"/>
</dbReference>
<sequence>MCVRWAGIEDDWNPATLYKEREEGMKRVAILTSNFRWAAEIDSCWLNSKLDNPLESQVVFSETGSVGQEFRGQVVRFPRYKELQQTPCLQWSV</sequence>
<evidence type="ECO:0000313" key="2">
    <source>
        <dbReference type="Proteomes" id="UP001519460"/>
    </source>
</evidence>
<evidence type="ECO:0000313" key="1">
    <source>
        <dbReference type="EMBL" id="KAK7502396.1"/>
    </source>
</evidence>
<name>A0ABD0LTK7_9CAEN</name>
<organism evidence="1 2">
    <name type="scientific">Batillaria attramentaria</name>
    <dbReference type="NCBI Taxonomy" id="370345"/>
    <lineage>
        <taxon>Eukaryota</taxon>
        <taxon>Metazoa</taxon>
        <taxon>Spiralia</taxon>
        <taxon>Lophotrochozoa</taxon>
        <taxon>Mollusca</taxon>
        <taxon>Gastropoda</taxon>
        <taxon>Caenogastropoda</taxon>
        <taxon>Sorbeoconcha</taxon>
        <taxon>Cerithioidea</taxon>
        <taxon>Batillariidae</taxon>
        <taxon>Batillaria</taxon>
    </lineage>
</organism>
<proteinExistence type="predicted"/>
<dbReference type="EMBL" id="JACVVK020000026">
    <property type="protein sequence ID" value="KAK7502396.1"/>
    <property type="molecule type" value="Genomic_DNA"/>
</dbReference>
<protein>
    <submittedName>
        <fullName evidence="1">Uncharacterized protein</fullName>
    </submittedName>
</protein>
<keyword evidence="2" id="KW-1185">Reference proteome</keyword>
<reference evidence="1 2" key="1">
    <citation type="journal article" date="2023" name="Sci. Data">
        <title>Genome assembly of the Korean intertidal mud-creeper Batillaria attramentaria.</title>
        <authorList>
            <person name="Patra A.K."/>
            <person name="Ho P.T."/>
            <person name="Jun S."/>
            <person name="Lee S.J."/>
            <person name="Kim Y."/>
            <person name="Won Y.J."/>
        </authorList>
    </citation>
    <scope>NUCLEOTIDE SEQUENCE [LARGE SCALE GENOMIC DNA]</scope>
    <source>
        <strain evidence="1">Wonlab-2016</strain>
    </source>
</reference>
<gene>
    <name evidence="1" type="ORF">BaRGS_00006349</name>
</gene>
<comment type="caution">
    <text evidence="1">The sequence shown here is derived from an EMBL/GenBank/DDBJ whole genome shotgun (WGS) entry which is preliminary data.</text>
</comment>
<dbReference type="AlphaFoldDB" id="A0ABD0LTK7"/>